<reference evidence="1" key="3">
    <citation type="journal article" date="2017" name="Nature">
        <title>Genome sequence of the progenitor of the wheat D genome Aegilops tauschii.</title>
        <authorList>
            <person name="Luo M.C."/>
            <person name="Gu Y.Q."/>
            <person name="Puiu D."/>
            <person name="Wang H."/>
            <person name="Twardziok S.O."/>
            <person name="Deal K.R."/>
            <person name="Huo N."/>
            <person name="Zhu T."/>
            <person name="Wang L."/>
            <person name="Wang Y."/>
            <person name="McGuire P.E."/>
            <person name="Liu S."/>
            <person name="Long H."/>
            <person name="Ramasamy R.K."/>
            <person name="Rodriguez J.C."/>
            <person name="Van S.L."/>
            <person name="Yuan L."/>
            <person name="Wang Z."/>
            <person name="Xia Z."/>
            <person name="Xiao L."/>
            <person name="Anderson O.D."/>
            <person name="Ouyang S."/>
            <person name="Liang Y."/>
            <person name="Zimin A.V."/>
            <person name="Pertea G."/>
            <person name="Qi P."/>
            <person name="Bennetzen J.L."/>
            <person name="Dai X."/>
            <person name="Dawson M.W."/>
            <person name="Muller H.G."/>
            <person name="Kugler K."/>
            <person name="Rivarola-Duarte L."/>
            <person name="Spannagl M."/>
            <person name="Mayer K.F.X."/>
            <person name="Lu F.H."/>
            <person name="Bevan M.W."/>
            <person name="Leroy P."/>
            <person name="Li P."/>
            <person name="You F.M."/>
            <person name="Sun Q."/>
            <person name="Liu Z."/>
            <person name="Lyons E."/>
            <person name="Wicker T."/>
            <person name="Salzberg S.L."/>
            <person name="Devos K.M."/>
            <person name="Dvorak J."/>
        </authorList>
    </citation>
    <scope>NUCLEOTIDE SEQUENCE [LARGE SCALE GENOMIC DNA]</scope>
    <source>
        <strain evidence="1">cv. AL8/78</strain>
    </source>
</reference>
<name>A0A453MN92_AEGTS</name>
<evidence type="ECO:0000313" key="2">
    <source>
        <dbReference type="Proteomes" id="UP000015105"/>
    </source>
</evidence>
<organism evidence="1 2">
    <name type="scientific">Aegilops tauschii subsp. strangulata</name>
    <name type="common">Goatgrass</name>
    <dbReference type="NCBI Taxonomy" id="200361"/>
    <lineage>
        <taxon>Eukaryota</taxon>
        <taxon>Viridiplantae</taxon>
        <taxon>Streptophyta</taxon>
        <taxon>Embryophyta</taxon>
        <taxon>Tracheophyta</taxon>
        <taxon>Spermatophyta</taxon>
        <taxon>Magnoliopsida</taxon>
        <taxon>Liliopsida</taxon>
        <taxon>Poales</taxon>
        <taxon>Poaceae</taxon>
        <taxon>BOP clade</taxon>
        <taxon>Pooideae</taxon>
        <taxon>Triticodae</taxon>
        <taxon>Triticeae</taxon>
        <taxon>Triticinae</taxon>
        <taxon>Aegilops</taxon>
    </lineage>
</organism>
<keyword evidence="2" id="KW-1185">Reference proteome</keyword>
<reference evidence="1" key="4">
    <citation type="submission" date="2019-03" db="UniProtKB">
        <authorList>
            <consortium name="EnsemblPlants"/>
        </authorList>
    </citation>
    <scope>IDENTIFICATION</scope>
</reference>
<evidence type="ECO:0000313" key="1">
    <source>
        <dbReference type="EnsemblPlants" id="AET6Gv20002600.10"/>
    </source>
</evidence>
<dbReference type="Gramene" id="AET6Gv20002600.10">
    <property type="protein sequence ID" value="AET6Gv20002600.10"/>
    <property type="gene ID" value="AET6Gv20002600"/>
</dbReference>
<dbReference type="AlphaFoldDB" id="A0A453MN92"/>
<accession>A0A453MN92</accession>
<reference evidence="2" key="1">
    <citation type="journal article" date="2014" name="Science">
        <title>Ancient hybridizations among the ancestral genomes of bread wheat.</title>
        <authorList>
            <consortium name="International Wheat Genome Sequencing Consortium,"/>
            <person name="Marcussen T."/>
            <person name="Sandve S.R."/>
            <person name="Heier L."/>
            <person name="Spannagl M."/>
            <person name="Pfeifer M."/>
            <person name="Jakobsen K.S."/>
            <person name="Wulff B.B."/>
            <person name="Steuernagel B."/>
            <person name="Mayer K.F."/>
            <person name="Olsen O.A."/>
        </authorList>
    </citation>
    <scope>NUCLEOTIDE SEQUENCE [LARGE SCALE GENOMIC DNA]</scope>
    <source>
        <strain evidence="2">cv. AL8/78</strain>
    </source>
</reference>
<dbReference type="Proteomes" id="UP000015105">
    <property type="component" value="Chromosome 6D"/>
</dbReference>
<reference evidence="1" key="5">
    <citation type="journal article" date="2021" name="G3 (Bethesda)">
        <title>Aegilops tauschii genome assembly Aet v5.0 features greater sequence contiguity and improved annotation.</title>
        <authorList>
            <person name="Wang L."/>
            <person name="Zhu T."/>
            <person name="Rodriguez J.C."/>
            <person name="Deal K.R."/>
            <person name="Dubcovsky J."/>
            <person name="McGuire P.E."/>
            <person name="Lux T."/>
            <person name="Spannagl M."/>
            <person name="Mayer K.F.X."/>
            <person name="Baldrich P."/>
            <person name="Meyers B.C."/>
            <person name="Huo N."/>
            <person name="Gu Y.Q."/>
            <person name="Zhou H."/>
            <person name="Devos K.M."/>
            <person name="Bennetzen J.L."/>
            <person name="Unver T."/>
            <person name="Budak H."/>
            <person name="Gulick P.J."/>
            <person name="Galiba G."/>
            <person name="Kalapos B."/>
            <person name="Nelson D.R."/>
            <person name="Li P."/>
            <person name="You F.M."/>
            <person name="Luo M.C."/>
            <person name="Dvorak J."/>
        </authorList>
    </citation>
    <scope>NUCLEOTIDE SEQUENCE [LARGE SCALE GENOMIC DNA]</scope>
    <source>
        <strain evidence="1">cv. AL8/78</strain>
    </source>
</reference>
<proteinExistence type="predicted"/>
<reference evidence="2" key="2">
    <citation type="journal article" date="2017" name="Nat. Plants">
        <title>The Aegilops tauschii genome reveals multiple impacts of transposons.</title>
        <authorList>
            <person name="Zhao G."/>
            <person name="Zou C."/>
            <person name="Li K."/>
            <person name="Wang K."/>
            <person name="Li T."/>
            <person name="Gao L."/>
            <person name="Zhang X."/>
            <person name="Wang H."/>
            <person name="Yang Z."/>
            <person name="Liu X."/>
            <person name="Jiang W."/>
            <person name="Mao L."/>
            <person name="Kong X."/>
            <person name="Jiao Y."/>
            <person name="Jia J."/>
        </authorList>
    </citation>
    <scope>NUCLEOTIDE SEQUENCE [LARGE SCALE GENOMIC DNA]</scope>
    <source>
        <strain evidence="2">cv. AL8/78</strain>
    </source>
</reference>
<protein>
    <submittedName>
        <fullName evidence="1">Uncharacterized protein</fullName>
    </submittedName>
</protein>
<dbReference type="EnsemblPlants" id="AET6Gv20002600.10">
    <property type="protein sequence ID" value="AET6Gv20002600.10"/>
    <property type="gene ID" value="AET6Gv20002600"/>
</dbReference>
<sequence>MPSSSACHLPSFRQRQRWMNHCYYYYYLLRCYAYIAPSQYICMDALILME</sequence>